<gene>
    <name evidence="2" type="ORF">A2174_01290</name>
</gene>
<accession>A0A1G2F5T9</accession>
<protein>
    <recommendedName>
        <fullName evidence="4">Type 4 fimbrial biogenesis protein PilX N-terminal domain-containing protein</fullName>
    </recommendedName>
</protein>
<proteinExistence type="predicted"/>
<evidence type="ECO:0008006" key="4">
    <source>
        <dbReference type="Google" id="ProtNLM"/>
    </source>
</evidence>
<dbReference type="EMBL" id="MHMV01000045">
    <property type="protein sequence ID" value="OGZ33445.1"/>
    <property type="molecule type" value="Genomic_DNA"/>
</dbReference>
<keyword evidence="1" id="KW-0472">Membrane</keyword>
<dbReference type="AlphaFoldDB" id="A0A1G2F5T9"/>
<keyword evidence="1" id="KW-0812">Transmembrane</keyword>
<dbReference type="NCBIfam" id="NF041539">
    <property type="entry name" value="choice_anch_R"/>
    <property type="match status" value="1"/>
</dbReference>
<reference evidence="2 3" key="1">
    <citation type="journal article" date="2016" name="Nat. Commun.">
        <title>Thousands of microbial genomes shed light on interconnected biogeochemical processes in an aquifer system.</title>
        <authorList>
            <person name="Anantharaman K."/>
            <person name="Brown C.T."/>
            <person name="Hug L.A."/>
            <person name="Sharon I."/>
            <person name="Castelle C.J."/>
            <person name="Probst A.J."/>
            <person name="Thomas B.C."/>
            <person name="Singh A."/>
            <person name="Wilkins M.J."/>
            <person name="Karaoz U."/>
            <person name="Brodie E.L."/>
            <person name="Williams K.H."/>
            <person name="Hubbard S.S."/>
            <person name="Banfield J.F."/>
        </authorList>
    </citation>
    <scope>NUCLEOTIDE SEQUENCE [LARGE SCALE GENOMIC DNA]</scope>
</reference>
<organism evidence="2 3">
    <name type="scientific">Candidatus Portnoybacteria bacterium RBG_13_41_18</name>
    <dbReference type="NCBI Taxonomy" id="1801991"/>
    <lineage>
        <taxon>Bacteria</taxon>
        <taxon>Candidatus Portnoyibacteriota</taxon>
    </lineage>
</organism>
<keyword evidence="1" id="KW-1133">Transmembrane helix</keyword>
<comment type="caution">
    <text evidence="2">The sequence shown here is derived from an EMBL/GenBank/DDBJ whole genome shotgun (WGS) entry which is preliminary data.</text>
</comment>
<sequence>MKKIFNNFISTPAPPALRGEAGECHGHESAIWWFTKKGSSRGAAILLAVLIMLGVVLVIVATISLNTYMDQKISRNFLKSSQAYYAAHSGIEDAIYRIIKGKNYQATNILAVGISNVNINISTNGSQKTIRAEGELDERFRIIETVLDVTTDNVSFYYGVQVGEGGLTMNNNSIVSGSVYSNGPIQGSNGARITGDVFVASTPGWIDQQNTTADTNFIFGRQGDVIDAAQSFVLSSSDKLTKVSLYMKRFGSPGDKTVRILTDNGNKPSKTLAGSGAYGTLIASQISQSSNGWVDVFMNTPPNLSAGTKYWIVIDTSQNSNNYFFWGQNSTDGYAPGTGEYSPNWSAGTPVWYEFGADLTFKIWLGQIINSIEDIEVGGHAHANTIKDSNITGDAYYQAIINTVVGGTQYPGSPDPSMEAMPISESNISDWKADAEAGGVISGDYLLTNFATGSLGPKKIIGNMNISNGARLTVTGTIYVTGTINLSNDSVIILDAGYGANSGVVLTDGLISVSNNCIFQTSSPDSYIMFLTTKTGDAANIANNAQTVIFYASAGNVTISNNANLKEVTAYKITLSNNAQVNYESGLASTKFSSGAGAGWQVSSWQEVP</sequence>
<evidence type="ECO:0000313" key="2">
    <source>
        <dbReference type="EMBL" id="OGZ33445.1"/>
    </source>
</evidence>
<evidence type="ECO:0000313" key="3">
    <source>
        <dbReference type="Proteomes" id="UP000177725"/>
    </source>
</evidence>
<feature type="transmembrane region" description="Helical" evidence="1">
    <location>
        <begin position="43"/>
        <end position="65"/>
    </location>
</feature>
<dbReference type="Proteomes" id="UP000177725">
    <property type="component" value="Unassembled WGS sequence"/>
</dbReference>
<name>A0A1G2F5T9_9BACT</name>
<evidence type="ECO:0000256" key="1">
    <source>
        <dbReference type="SAM" id="Phobius"/>
    </source>
</evidence>